<evidence type="ECO:0000256" key="4">
    <source>
        <dbReference type="HAMAP-Rule" id="MF_00805"/>
    </source>
</evidence>
<dbReference type="GO" id="GO:0016829">
    <property type="term" value="F:lyase activity"/>
    <property type="evidence" value="ECO:0007669"/>
    <property type="project" value="UniProtKB-KW"/>
</dbReference>
<dbReference type="Pfam" id="PF06857">
    <property type="entry name" value="ACP"/>
    <property type="match status" value="1"/>
</dbReference>
<dbReference type="AlphaFoldDB" id="A0A1M6SWR4"/>
<evidence type="ECO:0000256" key="1">
    <source>
        <dbReference type="ARBA" id="ARBA00004496"/>
    </source>
</evidence>
<gene>
    <name evidence="4" type="primary">citD</name>
    <name evidence="6" type="ORF">SAMN02745243_03060</name>
</gene>
<comment type="subunit">
    <text evidence="4">Oligomer with a subunit composition of (alpha,beta,gamma)6.</text>
</comment>
<evidence type="ECO:0000256" key="2">
    <source>
        <dbReference type="ARBA" id="ARBA00022490"/>
    </source>
</evidence>
<evidence type="ECO:0000256" key="3">
    <source>
        <dbReference type="ARBA" id="ARBA00022553"/>
    </source>
</evidence>
<dbReference type="PIRSF" id="PIRSF002736">
    <property type="entry name" value="Citrt_lyas_gamma"/>
    <property type="match status" value="1"/>
</dbReference>
<keyword evidence="6" id="KW-0456">Lyase</keyword>
<feature type="modified residue" description="O-(phosphoribosyl dephospho-coenzyme A)serine" evidence="4 5">
    <location>
        <position position="15"/>
    </location>
</feature>
<dbReference type="InterPro" id="IPR023439">
    <property type="entry name" value="Mal_deCO2ase/Cit_lyase_ACP"/>
</dbReference>
<comment type="similarity">
    <text evidence="4">Belongs to the CitD family.</text>
</comment>
<comment type="subcellular location">
    <subcellularLocation>
        <location evidence="1 4">Cytoplasm</location>
    </subcellularLocation>
</comment>
<accession>A0A1M6SWR4</accession>
<organism evidence="6 7">
    <name type="scientific">Hespellia stercorisuis DSM 15480</name>
    <dbReference type="NCBI Taxonomy" id="1121950"/>
    <lineage>
        <taxon>Bacteria</taxon>
        <taxon>Bacillati</taxon>
        <taxon>Bacillota</taxon>
        <taxon>Clostridia</taxon>
        <taxon>Lachnospirales</taxon>
        <taxon>Lachnospiraceae</taxon>
        <taxon>Hespellia</taxon>
    </lineage>
</organism>
<name>A0A1M6SWR4_9FIRM</name>
<reference evidence="6 7" key="1">
    <citation type="submission" date="2016-11" db="EMBL/GenBank/DDBJ databases">
        <authorList>
            <person name="Jaros S."/>
            <person name="Januszkiewicz K."/>
            <person name="Wedrychowicz H."/>
        </authorList>
    </citation>
    <scope>NUCLEOTIDE SEQUENCE [LARGE SCALE GENOMIC DNA]</scope>
    <source>
        <strain evidence="6 7">DSM 15480</strain>
    </source>
</reference>
<evidence type="ECO:0000313" key="6">
    <source>
        <dbReference type="EMBL" id="SHK49109.1"/>
    </source>
</evidence>
<evidence type="ECO:0000313" key="7">
    <source>
        <dbReference type="Proteomes" id="UP000184301"/>
    </source>
</evidence>
<protein>
    <recommendedName>
        <fullName evidence="4">Citrate lyase acyl carrier protein</fullName>
    </recommendedName>
    <alternativeName>
        <fullName evidence="4">Citrate lyase gamma chain</fullName>
    </alternativeName>
</protein>
<keyword evidence="3 4" id="KW-0597">Phosphoprotein</keyword>
<sequence>MIEIKKPAMAGTLESSDCQVTVEEGEGTIEFSLDSTVINQYGNQIRKVAYDTLKNLDVKNVKLAIVDKGALDCTIRARIEAAVYRSAEQTENLPWGGAIRS</sequence>
<keyword evidence="2 4" id="KW-0963">Cytoplasm</keyword>
<dbReference type="InterPro" id="IPR006495">
    <property type="entry name" value="CitD"/>
</dbReference>
<dbReference type="STRING" id="1121950.SAMN02745243_03060"/>
<dbReference type="EMBL" id="FQZY01000053">
    <property type="protein sequence ID" value="SHK49109.1"/>
    <property type="molecule type" value="Genomic_DNA"/>
</dbReference>
<evidence type="ECO:0000256" key="5">
    <source>
        <dbReference type="PIRSR" id="PIRSR002736-50"/>
    </source>
</evidence>
<dbReference type="GO" id="GO:0005737">
    <property type="term" value="C:cytoplasm"/>
    <property type="evidence" value="ECO:0007669"/>
    <property type="project" value="UniProtKB-SubCell"/>
</dbReference>
<dbReference type="NCBIfam" id="NF009726">
    <property type="entry name" value="PRK13253.1"/>
    <property type="match status" value="1"/>
</dbReference>
<comment type="function">
    <text evidence="4">Covalent carrier of the coenzyme of citrate lyase.</text>
</comment>
<proteinExistence type="inferred from homology"/>
<keyword evidence="7" id="KW-1185">Reference proteome</keyword>
<dbReference type="Proteomes" id="UP000184301">
    <property type="component" value="Unassembled WGS sequence"/>
</dbReference>
<dbReference type="NCBIfam" id="TIGR01608">
    <property type="entry name" value="citD"/>
    <property type="match status" value="1"/>
</dbReference>
<dbReference type="HAMAP" id="MF_00805">
    <property type="entry name" value="CitD"/>
    <property type="match status" value="1"/>
</dbReference>